<keyword evidence="1 5" id="KW-0963">Cytoplasm</keyword>
<dbReference type="InterPro" id="IPR003749">
    <property type="entry name" value="ThiS/MoaD-like"/>
</dbReference>
<evidence type="ECO:0000256" key="5">
    <source>
        <dbReference type="HAMAP-Rule" id="MF_03051"/>
    </source>
</evidence>
<sequence>MSTSAKAPPGHFKILYFGPAENHTSITSENLPAPLSVAKLFSTLEKKYGGIKTNLLESCLVTVNLEYVDIPEDENDEGMVIQEGDEVAIIPPVSSG</sequence>
<dbReference type="Pfam" id="PF02597">
    <property type="entry name" value="ThiS"/>
    <property type="match status" value="1"/>
</dbReference>
<protein>
    <recommendedName>
        <fullName evidence="5">Molybdopterin synthase sulfur carrier subunit</fullName>
    </recommendedName>
    <alternativeName>
        <fullName evidence="5">Common component for nitrate reductase and xanthine dehydrogenase protein G</fullName>
    </alternativeName>
    <alternativeName>
        <fullName evidence="5">Molybdenum cofactor synthesis protein 2 small subunit</fullName>
    </alternativeName>
    <alternativeName>
        <fullName evidence="5">Molybdenum cofactor synthesis protein 2A</fullName>
    </alternativeName>
    <alternativeName>
        <fullName evidence="5">Sulfur carrier protein MOCS2A</fullName>
        <shortName evidence="5">MOCS2A</shortName>
    </alternativeName>
</protein>
<evidence type="ECO:0000256" key="4">
    <source>
        <dbReference type="ARBA" id="ARBA00023150"/>
    </source>
</evidence>
<dbReference type="SUPFAM" id="SSF54285">
    <property type="entry name" value="MoaD/ThiS"/>
    <property type="match status" value="1"/>
</dbReference>
<organism evidence="6 7">
    <name type="scientific">Hyaloscypha bicolor E</name>
    <dbReference type="NCBI Taxonomy" id="1095630"/>
    <lineage>
        <taxon>Eukaryota</taxon>
        <taxon>Fungi</taxon>
        <taxon>Dikarya</taxon>
        <taxon>Ascomycota</taxon>
        <taxon>Pezizomycotina</taxon>
        <taxon>Leotiomycetes</taxon>
        <taxon>Helotiales</taxon>
        <taxon>Hyaloscyphaceae</taxon>
        <taxon>Hyaloscypha</taxon>
        <taxon>Hyaloscypha bicolor</taxon>
    </lineage>
</organism>
<dbReference type="UniPathway" id="UPA00344"/>
<dbReference type="InterPro" id="IPR016155">
    <property type="entry name" value="Mopterin_synth/thiamin_S_b"/>
</dbReference>
<accession>A0A2J6SN29</accession>
<dbReference type="CDD" id="cd00754">
    <property type="entry name" value="Ubl_MoaD"/>
    <property type="match status" value="1"/>
</dbReference>
<evidence type="ECO:0000313" key="7">
    <source>
        <dbReference type="Proteomes" id="UP000235371"/>
    </source>
</evidence>
<comment type="subunit">
    <text evidence="5">Heterotetramer; composed of 2 small (MOCS2A) and 2 large (MOCS2B) subunits.</text>
</comment>
<name>A0A2J6SN29_9HELO</name>
<evidence type="ECO:0000256" key="3">
    <source>
        <dbReference type="ARBA" id="ARBA00022741"/>
    </source>
</evidence>
<dbReference type="Proteomes" id="UP000235371">
    <property type="component" value="Unassembled WGS sequence"/>
</dbReference>
<keyword evidence="3 5" id="KW-0547">Nucleotide-binding</keyword>
<dbReference type="InterPro" id="IPR044672">
    <property type="entry name" value="MOCS2A"/>
</dbReference>
<dbReference type="GO" id="GO:0000166">
    <property type="term" value="F:nucleotide binding"/>
    <property type="evidence" value="ECO:0007669"/>
    <property type="project" value="UniProtKB-KW"/>
</dbReference>
<reference evidence="6 7" key="1">
    <citation type="submission" date="2016-04" db="EMBL/GenBank/DDBJ databases">
        <title>A degradative enzymes factory behind the ericoid mycorrhizal symbiosis.</title>
        <authorList>
            <consortium name="DOE Joint Genome Institute"/>
            <person name="Martino E."/>
            <person name="Morin E."/>
            <person name="Grelet G."/>
            <person name="Kuo A."/>
            <person name="Kohler A."/>
            <person name="Daghino S."/>
            <person name="Barry K."/>
            <person name="Choi C."/>
            <person name="Cichocki N."/>
            <person name="Clum A."/>
            <person name="Copeland A."/>
            <person name="Hainaut M."/>
            <person name="Haridas S."/>
            <person name="Labutti K."/>
            <person name="Lindquist E."/>
            <person name="Lipzen A."/>
            <person name="Khouja H.-R."/>
            <person name="Murat C."/>
            <person name="Ohm R."/>
            <person name="Olson A."/>
            <person name="Spatafora J."/>
            <person name="Veneault-Fourrey C."/>
            <person name="Henrissat B."/>
            <person name="Grigoriev I."/>
            <person name="Martin F."/>
            <person name="Perotto S."/>
        </authorList>
    </citation>
    <scope>NUCLEOTIDE SEQUENCE [LARGE SCALE GENOMIC DNA]</scope>
    <source>
        <strain evidence="6 7">E</strain>
    </source>
</reference>
<dbReference type="GO" id="GO:1990140">
    <property type="term" value="C:molybdopterin synthase complex"/>
    <property type="evidence" value="ECO:0007669"/>
    <property type="project" value="UniProtKB-UniRule"/>
</dbReference>
<comment type="subcellular location">
    <subcellularLocation>
        <location evidence="5">Cytoplasm</location>
    </subcellularLocation>
</comment>
<proteinExistence type="inferred from homology"/>
<dbReference type="OrthoDB" id="5595860at2759"/>
<dbReference type="HAMAP" id="MF_03051">
    <property type="entry name" value="MOCS2A"/>
    <property type="match status" value="1"/>
</dbReference>
<comment type="function">
    <text evidence="5">Acts as a sulfur carrier required for molybdopterin biosynthesis. Component of the molybdopterin synthase complex that catalyzes the conversion of precursor Z into molybdopterin by mediating the incorporation of 2 sulfur atoms into precursor Z to generate a dithiolene group. In the complex, serves as sulfur donor by being thiocarboxylated (-COSH) at its C-terminus by UBA4. After interaction with MOCS2B, the sulfur is then transferred to precursor Z to form molybdopterin.</text>
</comment>
<dbReference type="PANTHER" id="PTHR33359:SF1">
    <property type="entry name" value="MOLYBDOPTERIN SYNTHASE SULFUR CARRIER SUBUNIT"/>
    <property type="match status" value="1"/>
</dbReference>
<dbReference type="InterPro" id="IPR012675">
    <property type="entry name" value="Beta-grasp_dom_sf"/>
</dbReference>
<evidence type="ECO:0000256" key="1">
    <source>
        <dbReference type="ARBA" id="ARBA00022490"/>
    </source>
</evidence>
<dbReference type="InterPro" id="IPR028887">
    <property type="entry name" value="MOCS2A_euk"/>
</dbReference>
<dbReference type="STRING" id="1095630.A0A2J6SN29"/>
<dbReference type="GO" id="GO:0006777">
    <property type="term" value="P:Mo-molybdopterin cofactor biosynthetic process"/>
    <property type="evidence" value="ECO:0007669"/>
    <property type="project" value="UniProtKB-UniRule"/>
</dbReference>
<keyword evidence="4 5" id="KW-0501">Molybdenum cofactor biosynthesis</keyword>
<keyword evidence="7" id="KW-1185">Reference proteome</keyword>
<dbReference type="GO" id="GO:0030366">
    <property type="term" value="F:molybdopterin synthase activity"/>
    <property type="evidence" value="ECO:0007669"/>
    <property type="project" value="UniProtKB-UniRule"/>
</dbReference>
<feature type="modified residue" description="Glycyl adenylate; alternate" evidence="5">
    <location>
        <position position="96"/>
    </location>
</feature>
<comment type="PTM">
    <text evidence="5">C-terminal thiocarboxylation occurs in 2 steps, it is first acyl-adenylated (-COAMP) via the hesA/moeB/thiF part of UBA4, then thiocarboxylated (-COSH) via the rhodanese domain of UBA4.</text>
</comment>
<dbReference type="GO" id="GO:1990133">
    <property type="term" value="C:molybdopterin adenylyltransferase complex"/>
    <property type="evidence" value="ECO:0007669"/>
    <property type="project" value="TreeGrafter"/>
</dbReference>
<keyword evidence="2 5" id="KW-0597">Phosphoprotein</keyword>
<comment type="similarity">
    <text evidence="5">Belongs to the MoaD family. MOCS2A subfamily.</text>
</comment>
<dbReference type="Gene3D" id="3.10.20.30">
    <property type="match status" value="1"/>
</dbReference>
<gene>
    <name evidence="5" type="primary">cnxG</name>
    <name evidence="6" type="ORF">K444DRAFT_255742</name>
</gene>
<dbReference type="AlphaFoldDB" id="A0A2J6SN29"/>
<dbReference type="EMBL" id="KZ613912">
    <property type="protein sequence ID" value="PMD52191.1"/>
    <property type="molecule type" value="Genomic_DNA"/>
</dbReference>
<dbReference type="PANTHER" id="PTHR33359">
    <property type="entry name" value="MOLYBDOPTERIN SYNTHASE SULFUR CARRIER SUBUNIT"/>
    <property type="match status" value="1"/>
</dbReference>
<dbReference type="InParanoid" id="A0A2J6SN29"/>
<comment type="pathway">
    <text evidence="5">Cofactor biosynthesis; molybdopterin biosynthesis.</text>
</comment>
<feature type="modified residue" description="1-thioglycine; alternate" evidence="5">
    <location>
        <position position="96"/>
    </location>
</feature>
<evidence type="ECO:0000313" key="6">
    <source>
        <dbReference type="EMBL" id="PMD52191.1"/>
    </source>
</evidence>
<evidence type="ECO:0000256" key="2">
    <source>
        <dbReference type="ARBA" id="ARBA00022553"/>
    </source>
</evidence>